<accession>A0ABN9WCI8</accession>
<protein>
    <submittedName>
        <fullName evidence="2">Uncharacterized protein</fullName>
    </submittedName>
</protein>
<evidence type="ECO:0000313" key="2">
    <source>
        <dbReference type="EMBL" id="CAK0884033.1"/>
    </source>
</evidence>
<dbReference type="EMBL" id="CAUYUJ010018497">
    <property type="protein sequence ID" value="CAK0884033.1"/>
    <property type="molecule type" value="Genomic_DNA"/>
</dbReference>
<feature type="region of interest" description="Disordered" evidence="1">
    <location>
        <begin position="77"/>
        <end position="100"/>
    </location>
</feature>
<sequence length="100" mass="11424">MNQGQRLTPWGPPVERFECGVLSSSAAVHDHSSTKTEDQQHDQKGEIHVTWDHLYTLIVSWSWFKLIKRIRHDVDEGEVEAAVGGPKDTDTFRTSPKARR</sequence>
<proteinExistence type="predicted"/>
<dbReference type="Proteomes" id="UP001189429">
    <property type="component" value="Unassembled WGS sequence"/>
</dbReference>
<name>A0ABN9WCI8_9DINO</name>
<organism evidence="2 3">
    <name type="scientific">Prorocentrum cordatum</name>
    <dbReference type="NCBI Taxonomy" id="2364126"/>
    <lineage>
        <taxon>Eukaryota</taxon>
        <taxon>Sar</taxon>
        <taxon>Alveolata</taxon>
        <taxon>Dinophyceae</taxon>
        <taxon>Prorocentrales</taxon>
        <taxon>Prorocentraceae</taxon>
        <taxon>Prorocentrum</taxon>
    </lineage>
</organism>
<gene>
    <name evidence="2" type="ORF">PCOR1329_LOCUS66090</name>
</gene>
<evidence type="ECO:0000256" key="1">
    <source>
        <dbReference type="SAM" id="MobiDB-lite"/>
    </source>
</evidence>
<comment type="caution">
    <text evidence="2">The sequence shown here is derived from an EMBL/GenBank/DDBJ whole genome shotgun (WGS) entry which is preliminary data.</text>
</comment>
<evidence type="ECO:0000313" key="3">
    <source>
        <dbReference type="Proteomes" id="UP001189429"/>
    </source>
</evidence>
<keyword evidence="3" id="KW-1185">Reference proteome</keyword>
<reference evidence="2" key="1">
    <citation type="submission" date="2023-10" db="EMBL/GenBank/DDBJ databases">
        <authorList>
            <person name="Chen Y."/>
            <person name="Shah S."/>
            <person name="Dougan E. K."/>
            <person name="Thang M."/>
            <person name="Chan C."/>
        </authorList>
    </citation>
    <scope>NUCLEOTIDE SEQUENCE [LARGE SCALE GENOMIC DNA]</scope>
</reference>